<dbReference type="SUPFAM" id="SSF52058">
    <property type="entry name" value="L domain-like"/>
    <property type="match status" value="1"/>
</dbReference>
<dbReference type="Proteomes" id="UP001165122">
    <property type="component" value="Unassembled WGS sequence"/>
</dbReference>
<dbReference type="InterPro" id="IPR026906">
    <property type="entry name" value="LRR_5"/>
</dbReference>
<dbReference type="Gene3D" id="3.80.10.10">
    <property type="entry name" value="Ribonuclease Inhibitor"/>
    <property type="match status" value="1"/>
</dbReference>
<dbReference type="EMBL" id="BRXW01000504">
    <property type="protein sequence ID" value="GMH60865.1"/>
    <property type="molecule type" value="Genomic_DNA"/>
</dbReference>
<evidence type="ECO:0000313" key="3">
    <source>
        <dbReference type="Proteomes" id="UP001165122"/>
    </source>
</evidence>
<dbReference type="OrthoDB" id="10655842at2759"/>
<keyword evidence="1" id="KW-1133">Transmembrane helix</keyword>
<feature type="transmembrane region" description="Helical" evidence="1">
    <location>
        <begin position="234"/>
        <end position="255"/>
    </location>
</feature>
<gene>
    <name evidence="2" type="ORF">TrLO_g13635</name>
</gene>
<dbReference type="PANTHER" id="PTHR45661:SF3">
    <property type="entry name" value="IG-LIKE DOMAIN-CONTAINING PROTEIN"/>
    <property type="match status" value="1"/>
</dbReference>
<dbReference type="InterPro" id="IPR053139">
    <property type="entry name" value="Surface_bspA-like"/>
</dbReference>
<evidence type="ECO:0000256" key="1">
    <source>
        <dbReference type="SAM" id="Phobius"/>
    </source>
</evidence>
<feature type="transmembrane region" description="Helical" evidence="1">
    <location>
        <begin position="275"/>
        <end position="295"/>
    </location>
</feature>
<accession>A0A9W7A3U5</accession>
<keyword evidence="1" id="KW-0812">Transmembrane</keyword>
<protein>
    <submittedName>
        <fullName evidence="2">Uncharacterized protein</fullName>
    </submittedName>
</protein>
<comment type="caution">
    <text evidence="2">The sequence shown here is derived from an EMBL/GenBank/DDBJ whole genome shotgun (WGS) entry which is preliminary data.</text>
</comment>
<reference evidence="3" key="1">
    <citation type="journal article" date="2023" name="Commun. Biol.">
        <title>Genome analysis of Parmales, the sister group of diatoms, reveals the evolutionary specialization of diatoms from phago-mixotrophs to photoautotrophs.</title>
        <authorList>
            <person name="Ban H."/>
            <person name="Sato S."/>
            <person name="Yoshikawa S."/>
            <person name="Yamada K."/>
            <person name="Nakamura Y."/>
            <person name="Ichinomiya M."/>
            <person name="Sato N."/>
            <person name="Blanc-Mathieu R."/>
            <person name="Endo H."/>
            <person name="Kuwata A."/>
            <person name="Ogata H."/>
        </authorList>
    </citation>
    <scope>NUCLEOTIDE SEQUENCE [LARGE SCALE GENOMIC DNA]</scope>
    <source>
        <strain evidence="3">NIES 3700</strain>
    </source>
</reference>
<organism evidence="2 3">
    <name type="scientific">Triparma laevis f. longispina</name>
    <dbReference type="NCBI Taxonomy" id="1714387"/>
    <lineage>
        <taxon>Eukaryota</taxon>
        <taxon>Sar</taxon>
        <taxon>Stramenopiles</taxon>
        <taxon>Ochrophyta</taxon>
        <taxon>Bolidophyceae</taxon>
        <taxon>Parmales</taxon>
        <taxon>Triparmaceae</taxon>
        <taxon>Triparma</taxon>
    </lineage>
</organism>
<dbReference type="PANTHER" id="PTHR45661">
    <property type="entry name" value="SURFACE ANTIGEN"/>
    <property type="match status" value="1"/>
</dbReference>
<keyword evidence="3" id="KW-1185">Reference proteome</keyword>
<proteinExistence type="predicted"/>
<name>A0A9W7A3U5_9STRA</name>
<evidence type="ECO:0000313" key="2">
    <source>
        <dbReference type="EMBL" id="GMH60865.1"/>
    </source>
</evidence>
<keyword evidence="1" id="KW-0472">Membrane</keyword>
<dbReference type="AlphaFoldDB" id="A0A9W7A3U5"/>
<sequence>MSGFIGWMLTPEFCRHLLTYIPLDTLLTTMMISKDFEETTREYILRRAESGEMVFHDGKDISKIVAFDREKARELVTQVAFLQNLPQIGHYACFMAVNLVVIDIPEGVESIGVGAFAGCTSLTNIYFPKTLKLIGKWAFSRCSSLENIDLFHTNLQELGSYAFGSCSNLTSATIPDSLPVLGLRQSVFYECSKLVPSSVPVGSTYKVVAHLRSQQPSKLVPTNIANVKYRLRRLIFRSVVHVLTAITFIIYNVAVRLLNTGVPRRLLRILRGMDWVGLLVVHLLCFSVLFVIIFIDNYSMDAESIELRYNQIRNQ</sequence>
<dbReference type="Pfam" id="PF13306">
    <property type="entry name" value="LRR_5"/>
    <property type="match status" value="1"/>
</dbReference>
<dbReference type="InterPro" id="IPR032675">
    <property type="entry name" value="LRR_dom_sf"/>
</dbReference>